<organism evidence="2 3">
    <name type="scientific">Bradyrhizobium denitrificans</name>
    <dbReference type="NCBI Taxonomy" id="2734912"/>
    <lineage>
        <taxon>Bacteria</taxon>
        <taxon>Pseudomonadati</taxon>
        <taxon>Pseudomonadota</taxon>
        <taxon>Alphaproteobacteria</taxon>
        <taxon>Hyphomicrobiales</taxon>
        <taxon>Nitrobacteraceae</taxon>
        <taxon>Bradyrhizobium</taxon>
    </lineage>
</organism>
<sequence>MLALGLLLNIVGIGLFCWLTFTLAVYALPFFVAMNAGMLVLQSGAGVPGALIVAVAVGVMTLAIARIAFATTQSLILRAVIASVFALPASFAGYHVTLAMAQIGAPSLVWRELFACFGAIFIGGTAWTRLTVFTEPGPLEPGRAVSDSPRPVLTAAARE</sequence>
<evidence type="ECO:0000313" key="2">
    <source>
        <dbReference type="EMBL" id="MBR1140358.1"/>
    </source>
</evidence>
<dbReference type="Proteomes" id="UP001314635">
    <property type="component" value="Unassembled WGS sequence"/>
</dbReference>
<protein>
    <submittedName>
        <fullName evidence="2">Uncharacterized protein</fullName>
    </submittedName>
</protein>
<reference evidence="3" key="1">
    <citation type="journal article" date="2021" name="ISME J.">
        <title>Evolutionary origin and ecological implication of a unique nif island in free-living Bradyrhizobium lineages.</title>
        <authorList>
            <person name="Tao J."/>
        </authorList>
    </citation>
    <scope>NUCLEOTIDE SEQUENCE [LARGE SCALE GENOMIC DNA]</scope>
    <source>
        <strain evidence="3">SZCCT0094</strain>
    </source>
</reference>
<keyword evidence="1" id="KW-0812">Transmembrane</keyword>
<gene>
    <name evidence="2" type="ORF">JQ619_31830</name>
</gene>
<keyword evidence="3" id="KW-1185">Reference proteome</keyword>
<dbReference type="RefSeq" id="WP_041750414.1">
    <property type="nucleotide sequence ID" value="NZ_JAFCLK010000040.1"/>
</dbReference>
<comment type="caution">
    <text evidence="2">The sequence shown here is derived from an EMBL/GenBank/DDBJ whole genome shotgun (WGS) entry which is preliminary data.</text>
</comment>
<dbReference type="EMBL" id="JAFCLK010000040">
    <property type="protein sequence ID" value="MBR1140358.1"/>
    <property type="molecule type" value="Genomic_DNA"/>
</dbReference>
<feature type="transmembrane region" description="Helical" evidence="1">
    <location>
        <begin position="108"/>
        <end position="127"/>
    </location>
</feature>
<keyword evidence="1" id="KW-1133">Transmembrane helix</keyword>
<name>A0ABS5GG92_9BRAD</name>
<evidence type="ECO:0000313" key="3">
    <source>
        <dbReference type="Proteomes" id="UP001314635"/>
    </source>
</evidence>
<keyword evidence="1" id="KW-0472">Membrane</keyword>
<accession>A0ABS5GG92</accession>
<proteinExistence type="predicted"/>
<feature type="transmembrane region" description="Helical" evidence="1">
    <location>
        <begin position="6"/>
        <end position="33"/>
    </location>
</feature>
<feature type="transmembrane region" description="Helical" evidence="1">
    <location>
        <begin position="45"/>
        <end position="69"/>
    </location>
</feature>
<evidence type="ECO:0000256" key="1">
    <source>
        <dbReference type="SAM" id="Phobius"/>
    </source>
</evidence>
<feature type="transmembrane region" description="Helical" evidence="1">
    <location>
        <begin position="75"/>
        <end position="96"/>
    </location>
</feature>